<dbReference type="Gene3D" id="1.50.10.10">
    <property type="match status" value="1"/>
</dbReference>
<keyword evidence="8" id="KW-0732">Signal</keyword>
<evidence type="ECO:0000256" key="3">
    <source>
        <dbReference type="ARBA" id="ARBA00012601"/>
    </source>
</evidence>
<keyword evidence="5" id="KW-0136">Cellulose degradation</keyword>
<dbReference type="EC" id="3.2.1.4" evidence="3"/>
<keyword evidence="4 9" id="KW-0378">Hydrolase</keyword>
<evidence type="ECO:0000256" key="7">
    <source>
        <dbReference type="ARBA" id="ARBA00023326"/>
    </source>
</evidence>
<proteinExistence type="inferred from homology"/>
<protein>
    <recommendedName>
        <fullName evidence="3">cellulase</fullName>
        <ecNumber evidence="3">3.2.1.4</ecNumber>
    </recommendedName>
</protein>
<feature type="signal peptide" evidence="8">
    <location>
        <begin position="1"/>
        <end position="19"/>
    </location>
</feature>
<evidence type="ECO:0000256" key="5">
    <source>
        <dbReference type="ARBA" id="ARBA00023001"/>
    </source>
</evidence>
<dbReference type="GO" id="GO:0008810">
    <property type="term" value="F:cellulase activity"/>
    <property type="evidence" value="ECO:0007669"/>
    <property type="project" value="UniProtKB-EC"/>
</dbReference>
<comment type="similarity">
    <text evidence="2">Belongs to the glycosyl hydrolase 8 (cellulase D) family.</text>
</comment>
<organism evidence="9 10">
    <name type="scientific">Vibrio qingdaonensis</name>
    <dbReference type="NCBI Taxonomy" id="2829491"/>
    <lineage>
        <taxon>Bacteria</taxon>
        <taxon>Pseudomonadati</taxon>
        <taxon>Pseudomonadota</taxon>
        <taxon>Gammaproteobacteria</taxon>
        <taxon>Vibrionales</taxon>
        <taxon>Vibrionaceae</taxon>
        <taxon>Vibrio</taxon>
    </lineage>
</organism>
<dbReference type="InterPro" id="IPR008928">
    <property type="entry name" value="6-hairpin_glycosidase_sf"/>
</dbReference>
<keyword evidence="6 9" id="KW-0326">Glycosidase</keyword>
<dbReference type="GO" id="GO:0030245">
    <property type="term" value="P:cellulose catabolic process"/>
    <property type="evidence" value="ECO:0007669"/>
    <property type="project" value="UniProtKB-KW"/>
</dbReference>
<evidence type="ECO:0000256" key="6">
    <source>
        <dbReference type="ARBA" id="ARBA00023295"/>
    </source>
</evidence>
<keyword evidence="10" id="KW-1185">Reference proteome</keyword>
<keyword evidence="7" id="KW-0119">Carbohydrate metabolism</keyword>
<comment type="caution">
    <text evidence="9">The sequence shown here is derived from an EMBL/GenBank/DDBJ whole genome shotgun (WGS) entry which is preliminary data.</text>
</comment>
<dbReference type="Proteomes" id="UP001155587">
    <property type="component" value="Unassembled WGS sequence"/>
</dbReference>
<name>A0A9X3HVU6_9VIBR</name>
<dbReference type="InterPro" id="IPR002037">
    <property type="entry name" value="Glyco_hydro_8"/>
</dbReference>
<evidence type="ECO:0000256" key="2">
    <source>
        <dbReference type="ARBA" id="ARBA00009209"/>
    </source>
</evidence>
<evidence type="ECO:0000256" key="4">
    <source>
        <dbReference type="ARBA" id="ARBA00022801"/>
    </source>
</evidence>
<evidence type="ECO:0000256" key="8">
    <source>
        <dbReference type="SAM" id="SignalP"/>
    </source>
</evidence>
<accession>A0A9X3HVU6</accession>
<dbReference type="EMBL" id="JAKRRY010000005">
    <property type="protein sequence ID" value="MCW8345634.1"/>
    <property type="molecule type" value="Genomic_DNA"/>
</dbReference>
<comment type="catalytic activity">
    <reaction evidence="1">
        <text>Endohydrolysis of (1-&gt;4)-beta-D-glucosidic linkages in cellulose, lichenin and cereal beta-D-glucans.</text>
        <dbReference type="EC" id="3.2.1.4"/>
    </reaction>
</comment>
<gene>
    <name evidence="9" type="primary">bcsZ</name>
    <name evidence="9" type="ORF">MD535_06375</name>
</gene>
<dbReference type="AlphaFoldDB" id="A0A9X3HVU6"/>
<dbReference type="NCBIfam" id="NF008305">
    <property type="entry name" value="PRK11097.1"/>
    <property type="match status" value="1"/>
</dbReference>
<dbReference type="PRINTS" id="PR00735">
    <property type="entry name" value="GLHYDRLASE8"/>
</dbReference>
<keyword evidence="7" id="KW-0624">Polysaccharide degradation</keyword>
<dbReference type="RefSeq" id="WP_265674041.1">
    <property type="nucleotide sequence ID" value="NZ_JAKRRY010000005.1"/>
</dbReference>
<dbReference type="InterPro" id="IPR012341">
    <property type="entry name" value="6hp_glycosidase-like_sf"/>
</dbReference>
<dbReference type="Pfam" id="PF01270">
    <property type="entry name" value="Glyco_hydro_8"/>
    <property type="match status" value="1"/>
</dbReference>
<dbReference type="SUPFAM" id="SSF48208">
    <property type="entry name" value="Six-hairpin glycosidases"/>
    <property type="match status" value="1"/>
</dbReference>
<evidence type="ECO:0000313" key="10">
    <source>
        <dbReference type="Proteomes" id="UP001155587"/>
    </source>
</evidence>
<evidence type="ECO:0000256" key="1">
    <source>
        <dbReference type="ARBA" id="ARBA00000966"/>
    </source>
</evidence>
<evidence type="ECO:0000313" key="9">
    <source>
        <dbReference type="EMBL" id="MCW8345634.1"/>
    </source>
</evidence>
<feature type="chain" id="PRO_5040757873" description="cellulase" evidence="8">
    <location>
        <begin position="20"/>
        <end position="373"/>
    </location>
</feature>
<reference evidence="9" key="1">
    <citation type="submission" date="2022-02" db="EMBL/GenBank/DDBJ databases">
        <title>Vibrio sp. nov, a new bacterium isolated from seawater.</title>
        <authorList>
            <person name="Yuan Y."/>
        </authorList>
    </citation>
    <scope>NUCLEOTIDE SEQUENCE</scope>
    <source>
        <strain evidence="9">ZSDZ65</strain>
    </source>
</reference>
<sequence>MNKLLVTFLLLLSFSNVWAKDQSAWQEFKQVYIIDNGRVIDGSDPRRITTSEGQSYALFFALVENDRQTFDRLYEWTRIHLAEGDLTARLPAWLWGSENNRQGVLDDNSASDSDLWIAYTLIEAGRLWQSDYYQNVGYLLALRILAEETVSLTAGSRQLLPGKKGFMSESVAKLNPSYVPLPLLAKFAYSSDDKRWQELWAGSVELLLQTQSHGVSPDWVLYDGKRYFYDKNTTAAGSYNAIRTYLWAGMMPSDMEGQVEQLHSLQPFAKAISNNKQVPLTTYADSGLTQGTSPVGFTAAMLPFLVASGETELAAAFDLEVKTQLITDRDNEYYNNVLAIFGTAWYTDKFRFNAKGELIVPWASNAQSTGQAE</sequence>